<dbReference type="SMART" id="SM01162">
    <property type="entry name" value="DUF1771"/>
    <property type="match status" value="1"/>
</dbReference>
<evidence type="ECO:0000313" key="4">
    <source>
        <dbReference type="Proteomes" id="UP000178129"/>
    </source>
</evidence>
<dbReference type="InterPro" id="IPR058864">
    <property type="entry name" value="UBA_10"/>
</dbReference>
<feature type="compositionally biased region" description="Polar residues" evidence="1">
    <location>
        <begin position="81"/>
        <end position="91"/>
    </location>
</feature>
<feature type="domain" description="Smr" evidence="2">
    <location>
        <begin position="449"/>
        <end position="537"/>
    </location>
</feature>
<feature type="compositionally biased region" description="Basic residues" evidence="1">
    <location>
        <begin position="201"/>
        <end position="213"/>
    </location>
</feature>
<gene>
    <name evidence="3" type="ORF">RCO7_04767</name>
</gene>
<dbReference type="InterPro" id="IPR052772">
    <property type="entry name" value="Endo/PolyKinase_Domain-Protein"/>
</dbReference>
<dbReference type="GO" id="GO:0005634">
    <property type="term" value="C:nucleus"/>
    <property type="evidence" value="ECO:0007669"/>
    <property type="project" value="TreeGrafter"/>
</dbReference>
<feature type="region of interest" description="Disordered" evidence="1">
    <location>
        <begin position="51"/>
        <end position="105"/>
    </location>
</feature>
<feature type="compositionally biased region" description="Polar residues" evidence="1">
    <location>
        <begin position="217"/>
        <end position="231"/>
    </location>
</feature>
<dbReference type="PANTHER" id="PTHR46535">
    <property type="entry name" value="NEDD4-BINDING PROTEIN 2"/>
    <property type="match status" value="1"/>
</dbReference>
<dbReference type="InterPro" id="IPR002625">
    <property type="entry name" value="Smr_dom"/>
</dbReference>
<accession>A0A1E1KF34</accession>
<reference evidence="4" key="1">
    <citation type="submission" date="2016-03" db="EMBL/GenBank/DDBJ databases">
        <authorList>
            <person name="Ploux O."/>
        </authorList>
    </citation>
    <scope>NUCLEOTIDE SEQUENCE [LARGE SCALE GENOMIC DNA]</scope>
    <source>
        <strain evidence="4">UK7</strain>
    </source>
</reference>
<sequence>MEELQTQLIDDYSQSIETSTLLAILSDFDITNSTQLSAAREILDILKSSASAEESSGFDPCGASGLEHPQDDQGSARAQGDNESQSTSQRGSKTHTDDTSFSQDSYGLDLESLDLGSEENLETTGKASSSELDSLDEAGKEEALISIFPALKPFDVKWTLKKCKGDAGLAIDELMTQAFLEESGTRHRGIEAFSENDATPLRKRKGRGKKKNGKNAGSVSHASTSPTNDSPVESKWDTGRQDIEFISERTGIPVPQLTTMYHKNGGTVRGTIAAMVKAHAEINIDEDDPVIQLNAYDLHQEFPSISTTDLEILLHITHPSYSDARDLAKALTAPVHKKHEGGIQLDIRHPPIQLDQVPKPIRKSPNTLYSEDYDFASASSSAAAYTTSRNSAFAQASSAYRKGRSNPLMGGAAAYYSSVGRDFDVKAKQASREAADAFVASQANIGRSLDLHGMNVKDAVRVSRECVTRWWVGGGSERDGDARRTGSAAYEIVTGKGLHSSGGGKLGPAVAKMLISEGWKVQVGNGGNAGVVVVLGVAKKRW</sequence>
<dbReference type="InterPro" id="IPR013899">
    <property type="entry name" value="DUF1771"/>
</dbReference>
<comment type="caution">
    <text evidence="3">The sequence shown here is derived from an EMBL/GenBank/DDBJ whole genome shotgun (WGS) entry which is preliminary data.</text>
</comment>
<name>A0A1E1KF34_9HELO</name>
<dbReference type="PROSITE" id="PS50828">
    <property type="entry name" value="SMR"/>
    <property type="match status" value="1"/>
</dbReference>
<organism evidence="3 4">
    <name type="scientific">Rhynchosporium graminicola</name>
    <dbReference type="NCBI Taxonomy" id="2792576"/>
    <lineage>
        <taxon>Eukaryota</taxon>
        <taxon>Fungi</taxon>
        <taxon>Dikarya</taxon>
        <taxon>Ascomycota</taxon>
        <taxon>Pezizomycotina</taxon>
        <taxon>Leotiomycetes</taxon>
        <taxon>Helotiales</taxon>
        <taxon>Ploettnerulaceae</taxon>
        <taxon>Rhynchosporium</taxon>
    </lineage>
</organism>
<dbReference type="Gene3D" id="3.30.1370.110">
    <property type="match status" value="1"/>
</dbReference>
<dbReference type="PANTHER" id="PTHR46535:SF1">
    <property type="entry name" value="NEDD4-BINDING PROTEIN 2"/>
    <property type="match status" value="1"/>
</dbReference>
<dbReference type="Proteomes" id="UP000178129">
    <property type="component" value="Unassembled WGS sequence"/>
</dbReference>
<dbReference type="AlphaFoldDB" id="A0A1E1KF34"/>
<dbReference type="Pfam" id="PF08590">
    <property type="entry name" value="DUF1771"/>
    <property type="match status" value="1"/>
</dbReference>
<protein>
    <recommendedName>
        <fullName evidence="2">Smr domain-containing protein</fullName>
    </recommendedName>
</protein>
<dbReference type="SUPFAM" id="SSF160443">
    <property type="entry name" value="SMR domain-like"/>
    <property type="match status" value="1"/>
</dbReference>
<dbReference type="CDD" id="cd14279">
    <property type="entry name" value="CUE"/>
    <property type="match status" value="1"/>
</dbReference>
<feature type="region of interest" description="Disordered" evidence="1">
    <location>
        <begin position="190"/>
        <end position="235"/>
    </location>
</feature>
<keyword evidence="4" id="KW-1185">Reference proteome</keyword>
<dbReference type="STRING" id="914237.A0A1E1KF34"/>
<proteinExistence type="predicted"/>
<evidence type="ECO:0000313" key="3">
    <source>
        <dbReference type="EMBL" id="CZS96675.1"/>
    </source>
</evidence>
<evidence type="ECO:0000256" key="1">
    <source>
        <dbReference type="SAM" id="MobiDB-lite"/>
    </source>
</evidence>
<dbReference type="EMBL" id="FJUW01000012">
    <property type="protein sequence ID" value="CZS96675.1"/>
    <property type="molecule type" value="Genomic_DNA"/>
</dbReference>
<dbReference type="InterPro" id="IPR036063">
    <property type="entry name" value="Smr_dom_sf"/>
</dbReference>
<evidence type="ECO:0000259" key="2">
    <source>
        <dbReference type="PROSITE" id="PS50828"/>
    </source>
</evidence>
<dbReference type="Pfam" id="PF26286">
    <property type="entry name" value="UBA_10"/>
    <property type="match status" value="1"/>
</dbReference>
<dbReference type="Pfam" id="PF01713">
    <property type="entry name" value="Smr"/>
    <property type="match status" value="1"/>
</dbReference>
<dbReference type="GO" id="GO:0004519">
    <property type="term" value="F:endonuclease activity"/>
    <property type="evidence" value="ECO:0007669"/>
    <property type="project" value="TreeGrafter"/>
</dbReference>
<dbReference type="InParanoid" id="A0A1E1KF34"/>